<dbReference type="PATRIC" id="fig|1158612.4.peg.1371"/>
<sequence length="95" mass="10307">MKKKLLAVGCSLAFGLFVAPEIVNAEDVSLNAYPATRSTSSLREVSLNSGQSTEFIVNTIDRDEICSKYVVKVNIESHDKESFAITRAIGFPGIP</sequence>
<dbReference type="EMBL" id="AJAU01000011">
    <property type="protein sequence ID" value="EOL47822.1"/>
    <property type="molecule type" value="Genomic_DNA"/>
</dbReference>
<keyword evidence="1" id="KW-0732">Signal</keyword>
<proteinExistence type="predicted"/>
<evidence type="ECO:0000313" key="3">
    <source>
        <dbReference type="Proteomes" id="UP000013840"/>
    </source>
</evidence>
<accession>R3WK45</accession>
<dbReference type="Proteomes" id="UP000013840">
    <property type="component" value="Unassembled WGS sequence"/>
</dbReference>
<keyword evidence="3" id="KW-1185">Reference proteome</keyword>
<comment type="caution">
    <text evidence="2">The sequence shown here is derived from an EMBL/GenBank/DDBJ whole genome shotgun (WGS) entry which is preliminary data.</text>
</comment>
<evidence type="ECO:0000256" key="1">
    <source>
        <dbReference type="SAM" id="SignalP"/>
    </source>
</evidence>
<protein>
    <submittedName>
        <fullName evidence="2">Uncharacterized protein</fullName>
    </submittedName>
</protein>
<feature type="chain" id="PRO_5004363515" evidence="1">
    <location>
        <begin position="26"/>
        <end position="95"/>
    </location>
</feature>
<evidence type="ECO:0000313" key="2">
    <source>
        <dbReference type="EMBL" id="EOL47822.1"/>
    </source>
</evidence>
<reference evidence="2 3" key="1">
    <citation type="submission" date="2013-02" db="EMBL/GenBank/DDBJ databases">
        <title>The Genome Sequence of Enterococcus caccae BAA-1240.</title>
        <authorList>
            <consortium name="The Broad Institute Genome Sequencing Platform"/>
            <consortium name="The Broad Institute Genome Sequencing Center for Infectious Disease"/>
            <person name="Earl A.M."/>
            <person name="Gilmore M.S."/>
            <person name="Lebreton F."/>
            <person name="Walker B."/>
            <person name="Young S.K."/>
            <person name="Zeng Q."/>
            <person name="Gargeya S."/>
            <person name="Fitzgerald M."/>
            <person name="Haas B."/>
            <person name="Abouelleil A."/>
            <person name="Alvarado L."/>
            <person name="Arachchi H.M."/>
            <person name="Berlin A.M."/>
            <person name="Chapman S.B."/>
            <person name="Dewar J."/>
            <person name="Goldberg J."/>
            <person name="Griggs A."/>
            <person name="Gujja S."/>
            <person name="Hansen M."/>
            <person name="Howarth C."/>
            <person name="Imamovic A."/>
            <person name="Larimer J."/>
            <person name="McCowan C."/>
            <person name="Murphy C."/>
            <person name="Neiman D."/>
            <person name="Pearson M."/>
            <person name="Priest M."/>
            <person name="Roberts A."/>
            <person name="Saif S."/>
            <person name="Shea T."/>
            <person name="Sisk P."/>
            <person name="Sykes S."/>
            <person name="Wortman J."/>
            <person name="Nusbaum C."/>
            <person name="Birren B."/>
        </authorList>
    </citation>
    <scope>NUCLEOTIDE SEQUENCE [LARGE SCALE GENOMIC DNA]</scope>
    <source>
        <strain evidence="2 3">ATCC BAA-1240</strain>
    </source>
</reference>
<dbReference type="RefSeq" id="WP_010771218.1">
    <property type="nucleotide sequence ID" value="NZ_KB946333.1"/>
</dbReference>
<name>R3WK45_9ENTE</name>
<gene>
    <name evidence="2" type="ORF">UC7_01073</name>
</gene>
<organism evidence="2 3">
    <name type="scientific">Enterococcus caccae ATCC BAA-1240</name>
    <dbReference type="NCBI Taxonomy" id="1158612"/>
    <lineage>
        <taxon>Bacteria</taxon>
        <taxon>Bacillati</taxon>
        <taxon>Bacillota</taxon>
        <taxon>Bacilli</taxon>
        <taxon>Lactobacillales</taxon>
        <taxon>Enterococcaceae</taxon>
        <taxon>Enterococcus</taxon>
    </lineage>
</organism>
<feature type="signal peptide" evidence="1">
    <location>
        <begin position="1"/>
        <end position="25"/>
    </location>
</feature>
<dbReference type="AlphaFoldDB" id="R3WK45"/>